<sequence length="245" mass="25973">MQQDDHHSVLVVGVGAAQGLGAAIARRFAEGGFSVVIAGRSEAKLVSTVAALKTLSPNVSYVLGDASVAADAKRFVQAAQAIAPLALAVHNAGPNNPAPFLETTAASFEEHWQAHTLAAFHLAQAALPAMLERKRGSLFFTGASASLRGKARFSPFAAAKAGTRMLAQSLAREFGPQGIHVANVILDGVIDGDRALSLYPQLAEKRAAAGLLTIDAIADAYWFLHHQQRTAWTLELDLRPWSEEF</sequence>
<reference evidence="1 2" key="1">
    <citation type="journal article" date="2014" name="BMC Genomics">
        <title>Architecture and functions of a multipartite genome of the methylotrophic bacterium Paracoccus aminophilus JCM 7686, containing primary and secondary chromids.</title>
        <authorList>
            <person name="Dziewit L."/>
            <person name="Czarnecki J."/>
            <person name="Wibberg D."/>
            <person name="Radlinska M."/>
            <person name="Mrozek P."/>
            <person name="Szymczak M."/>
            <person name="Schluter A."/>
            <person name="Puhler A."/>
            <person name="Bartosik D."/>
        </authorList>
    </citation>
    <scope>NUCLEOTIDE SEQUENCE [LARGE SCALE GENOMIC DNA]</scope>
    <source>
        <strain evidence="1">JCM 7686</strain>
    </source>
</reference>
<dbReference type="InterPro" id="IPR036291">
    <property type="entry name" value="NAD(P)-bd_dom_sf"/>
</dbReference>
<keyword evidence="2" id="KW-1185">Reference proteome</keyword>
<dbReference type="SUPFAM" id="SSF51735">
    <property type="entry name" value="NAD(P)-binding Rossmann-fold domains"/>
    <property type="match status" value="1"/>
</dbReference>
<evidence type="ECO:0000313" key="2">
    <source>
        <dbReference type="Proteomes" id="UP000015480"/>
    </source>
</evidence>
<dbReference type="PATRIC" id="fig|1367847.3.peg.1662"/>
<proteinExistence type="predicted"/>
<dbReference type="Pfam" id="PF00106">
    <property type="entry name" value="adh_short"/>
    <property type="match status" value="1"/>
</dbReference>
<dbReference type="Proteomes" id="UP000015480">
    <property type="component" value="Chromosome"/>
</dbReference>
<accession>S5XUA2</accession>
<organism evidence="1 2">
    <name type="scientific">Paracoccus aminophilus JCM 7686</name>
    <dbReference type="NCBI Taxonomy" id="1367847"/>
    <lineage>
        <taxon>Bacteria</taxon>
        <taxon>Pseudomonadati</taxon>
        <taxon>Pseudomonadota</taxon>
        <taxon>Alphaproteobacteria</taxon>
        <taxon>Rhodobacterales</taxon>
        <taxon>Paracoccaceae</taxon>
        <taxon>Paracoccus</taxon>
    </lineage>
</organism>
<name>S5XUA2_PARAH</name>
<dbReference type="InterPro" id="IPR002347">
    <property type="entry name" value="SDR_fam"/>
</dbReference>
<dbReference type="RefSeq" id="WP_020950420.1">
    <property type="nucleotide sequence ID" value="NC_022041.1"/>
</dbReference>
<dbReference type="PANTHER" id="PTHR43431">
    <property type="entry name" value="OXIDOREDUCTASE, SHORT CHAIN DEHYDROGENASE/REDUCTASE FAMILY (AFU_ORTHOLOGUE AFUA_5G14000)"/>
    <property type="match status" value="1"/>
</dbReference>
<dbReference type="PRINTS" id="PR00081">
    <property type="entry name" value="GDHRDH"/>
</dbReference>
<dbReference type="HOGENOM" id="CLU_010194_17_0_5"/>
<dbReference type="KEGG" id="pami:JCM7686_1681"/>
<protein>
    <submittedName>
        <fullName evidence="1">Short-chain dehydrogenase/reductase SDR</fullName>
    </submittedName>
</protein>
<gene>
    <name evidence="1" type="ORF">JCM7686_1681</name>
</gene>
<dbReference type="STRING" id="1367847.JCM7686_1681"/>
<evidence type="ECO:0000313" key="1">
    <source>
        <dbReference type="EMBL" id="AGT08782.1"/>
    </source>
</evidence>
<dbReference type="EMBL" id="CP006650">
    <property type="protein sequence ID" value="AGT08782.1"/>
    <property type="molecule type" value="Genomic_DNA"/>
</dbReference>
<dbReference type="eggNOG" id="COG1028">
    <property type="taxonomic scope" value="Bacteria"/>
</dbReference>
<dbReference type="OrthoDB" id="5513072at2"/>
<dbReference type="PANTHER" id="PTHR43431:SF7">
    <property type="entry name" value="OXIDOREDUCTASE, SHORT CHAIN DEHYDROGENASE_REDUCTASE FAMILY (AFU_ORTHOLOGUE AFUA_5G14000)"/>
    <property type="match status" value="1"/>
</dbReference>
<dbReference type="Gene3D" id="3.40.50.720">
    <property type="entry name" value="NAD(P)-binding Rossmann-like Domain"/>
    <property type="match status" value="1"/>
</dbReference>
<dbReference type="AlphaFoldDB" id="S5XUA2"/>